<keyword evidence="2" id="KW-1185">Reference proteome</keyword>
<protein>
    <submittedName>
        <fullName evidence="1">Uncharacterized protein</fullName>
    </submittedName>
</protein>
<proteinExistence type="predicted"/>
<evidence type="ECO:0000313" key="2">
    <source>
        <dbReference type="Proteomes" id="UP001153069"/>
    </source>
</evidence>
<sequence length="88" mass="9520">MAVDGTGGHAPRLLKMAIWNVSNMPMKMAFHGMKTHAALLLAMAIWSASNMPMKMAVPGINTTCRFAADNGHLECLKYAHEKVVPGLI</sequence>
<accession>A0A9N8H5E2</accession>
<dbReference type="EMBL" id="CAICTM010000071">
    <property type="protein sequence ID" value="CAB9499945.1"/>
    <property type="molecule type" value="Genomic_DNA"/>
</dbReference>
<dbReference type="AlphaFoldDB" id="A0A9N8H5E2"/>
<evidence type="ECO:0000313" key="1">
    <source>
        <dbReference type="EMBL" id="CAB9499945.1"/>
    </source>
</evidence>
<organism evidence="1 2">
    <name type="scientific">Seminavis robusta</name>
    <dbReference type="NCBI Taxonomy" id="568900"/>
    <lineage>
        <taxon>Eukaryota</taxon>
        <taxon>Sar</taxon>
        <taxon>Stramenopiles</taxon>
        <taxon>Ochrophyta</taxon>
        <taxon>Bacillariophyta</taxon>
        <taxon>Bacillariophyceae</taxon>
        <taxon>Bacillariophycidae</taxon>
        <taxon>Naviculales</taxon>
        <taxon>Naviculaceae</taxon>
        <taxon>Seminavis</taxon>
    </lineage>
</organism>
<gene>
    <name evidence="1" type="ORF">SEMRO_72_G039880.1</name>
</gene>
<reference evidence="1" key="1">
    <citation type="submission" date="2020-06" db="EMBL/GenBank/DDBJ databases">
        <authorList>
            <consortium name="Plant Systems Biology data submission"/>
        </authorList>
    </citation>
    <scope>NUCLEOTIDE SEQUENCE</scope>
    <source>
        <strain evidence="1">D6</strain>
    </source>
</reference>
<comment type="caution">
    <text evidence="1">The sequence shown here is derived from an EMBL/GenBank/DDBJ whole genome shotgun (WGS) entry which is preliminary data.</text>
</comment>
<name>A0A9N8H5E2_9STRA</name>
<dbReference type="Proteomes" id="UP001153069">
    <property type="component" value="Unassembled WGS sequence"/>
</dbReference>